<feature type="domain" description="Helicase C-terminal" evidence="4">
    <location>
        <begin position="702"/>
        <end position="863"/>
    </location>
</feature>
<keyword evidence="1" id="KW-0378">Hydrolase</keyword>
<gene>
    <name evidence="5" type="ORF">TPSD3_05915</name>
</gene>
<reference evidence="5 6" key="1">
    <citation type="submission" date="2016-12" db="EMBL/GenBank/DDBJ databases">
        <title>Thioflexothrix psekupsii D3 genome sequencing and assembly.</title>
        <authorList>
            <person name="Fomenkov A."/>
            <person name="Vincze T."/>
            <person name="Grabovich M."/>
            <person name="Anton B.P."/>
            <person name="Dubinina G."/>
            <person name="Orlova M."/>
            <person name="Belousova E."/>
            <person name="Roberts R.J."/>
        </authorList>
    </citation>
    <scope>NUCLEOTIDE SEQUENCE [LARGE SCALE GENOMIC DNA]</scope>
    <source>
        <strain evidence="5">D3</strain>
    </source>
</reference>
<keyword evidence="2" id="KW-0067">ATP-binding</keyword>
<dbReference type="Pfam" id="PF00176">
    <property type="entry name" value="SNF2-rel_dom"/>
    <property type="match status" value="1"/>
</dbReference>
<dbReference type="GO" id="GO:0005524">
    <property type="term" value="F:ATP binding"/>
    <property type="evidence" value="ECO:0007669"/>
    <property type="project" value="InterPro"/>
</dbReference>
<dbReference type="InterPro" id="IPR038718">
    <property type="entry name" value="SNF2-like_sf"/>
</dbReference>
<dbReference type="SUPFAM" id="SSF52540">
    <property type="entry name" value="P-loop containing nucleoside triphosphate hydrolases"/>
    <property type="match status" value="2"/>
</dbReference>
<dbReference type="SMART" id="SM00490">
    <property type="entry name" value="HELICc"/>
    <property type="match status" value="1"/>
</dbReference>
<evidence type="ECO:0000259" key="4">
    <source>
        <dbReference type="PROSITE" id="PS51194"/>
    </source>
</evidence>
<dbReference type="Gene3D" id="3.40.50.10810">
    <property type="entry name" value="Tandem AAA-ATPase domain"/>
    <property type="match status" value="2"/>
</dbReference>
<keyword evidence="5" id="KW-0255">Endonuclease</keyword>
<dbReference type="AlphaFoldDB" id="A0A251X7C3"/>
<feature type="domain" description="Helicase ATP-binding" evidence="3">
    <location>
        <begin position="264"/>
        <end position="401"/>
    </location>
</feature>
<dbReference type="SUPFAM" id="SSF56024">
    <property type="entry name" value="Phospholipase D/nuclease"/>
    <property type="match status" value="1"/>
</dbReference>
<dbReference type="InterPro" id="IPR000330">
    <property type="entry name" value="SNF2_N"/>
</dbReference>
<evidence type="ECO:0000259" key="3">
    <source>
        <dbReference type="PROSITE" id="PS51192"/>
    </source>
</evidence>
<dbReference type="GO" id="GO:0016787">
    <property type="term" value="F:hydrolase activity"/>
    <property type="evidence" value="ECO:0007669"/>
    <property type="project" value="UniProtKB-KW"/>
</dbReference>
<dbReference type="PANTHER" id="PTHR45766:SF6">
    <property type="entry name" value="SWI_SNF-RELATED MATRIX-ASSOCIATED ACTIN-DEPENDENT REGULATOR OF CHROMATIN SUBFAMILY A-LIKE PROTEIN 1"/>
    <property type="match status" value="1"/>
</dbReference>
<dbReference type="InterPro" id="IPR025202">
    <property type="entry name" value="PLD-like_dom"/>
</dbReference>
<keyword evidence="5" id="KW-0540">Nuclease</keyword>
<dbReference type="Pfam" id="PF13091">
    <property type="entry name" value="PLDc_2"/>
    <property type="match status" value="1"/>
</dbReference>
<dbReference type="EMBL" id="MSLT01000012">
    <property type="protein sequence ID" value="OUD13881.1"/>
    <property type="molecule type" value="Genomic_DNA"/>
</dbReference>
<dbReference type="OrthoDB" id="9814088at2"/>
<dbReference type="Proteomes" id="UP000194798">
    <property type="component" value="Unassembled WGS sequence"/>
</dbReference>
<comment type="caution">
    <text evidence="5">The sequence shown here is derived from an EMBL/GenBank/DDBJ whole genome shotgun (WGS) entry which is preliminary data.</text>
</comment>
<keyword evidence="2" id="KW-0347">Helicase</keyword>
<dbReference type="InterPro" id="IPR027417">
    <property type="entry name" value="P-loop_NTPase"/>
</dbReference>
<evidence type="ECO:0000313" key="6">
    <source>
        <dbReference type="Proteomes" id="UP000194798"/>
    </source>
</evidence>
<dbReference type="CDD" id="cd18793">
    <property type="entry name" value="SF2_C_SNF"/>
    <property type="match status" value="1"/>
</dbReference>
<organism evidence="5 6">
    <name type="scientific">Thioflexithrix psekupsensis</name>
    <dbReference type="NCBI Taxonomy" id="1570016"/>
    <lineage>
        <taxon>Bacteria</taxon>
        <taxon>Pseudomonadati</taxon>
        <taxon>Pseudomonadota</taxon>
        <taxon>Gammaproteobacteria</taxon>
        <taxon>Thiotrichales</taxon>
        <taxon>Thioflexithrix</taxon>
    </lineage>
</organism>
<dbReference type="Pfam" id="PF00271">
    <property type="entry name" value="Helicase_C"/>
    <property type="match status" value="1"/>
</dbReference>
<dbReference type="InterPro" id="IPR014001">
    <property type="entry name" value="Helicase_ATP-bd"/>
</dbReference>
<dbReference type="InterPro" id="IPR001650">
    <property type="entry name" value="Helicase_C-like"/>
</dbReference>
<dbReference type="PROSITE" id="PS51192">
    <property type="entry name" value="HELICASE_ATP_BIND_1"/>
    <property type="match status" value="1"/>
</dbReference>
<protein>
    <submittedName>
        <fullName evidence="5">NgoFVII family restriction endonuclease</fullName>
    </submittedName>
</protein>
<proteinExistence type="predicted"/>
<evidence type="ECO:0000256" key="1">
    <source>
        <dbReference type="ARBA" id="ARBA00022801"/>
    </source>
</evidence>
<keyword evidence="6" id="KW-1185">Reference proteome</keyword>
<dbReference type="Gene3D" id="3.30.870.10">
    <property type="entry name" value="Endonuclease Chain A"/>
    <property type="match status" value="1"/>
</dbReference>
<dbReference type="PANTHER" id="PTHR45766">
    <property type="entry name" value="DNA ANNEALING HELICASE AND ENDONUCLEASE ZRANB3 FAMILY MEMBER"/>
    <property type="match status" value="1"/>
</dbReference>
<sequence>MPTIFDNIEQKFLPALQKSLQVAYRADFCIGYFSVKGWKNIANDLDHFQGGENHCCRVLIGMAQTYHDWKVDFDLVEEEIPDSKTMRALELKTAEEFRLQLVRMLPTNHIERELKQLLQQLKSAKVKIRLYLRHPLHAKLYLTYRNDDFNPLISYLGSSNLTLSGLSNQGELNVNVETKEAGEKLTDWFNARWNDNKTVDISDALIHAIEQSWVEQTVTPYEVYLKIAYHLSADARMGMKEFFIPRQFRKKLFTYQENAIQLAARHLEKRNGVLLADVVGLGKTLMATVLAKIFEEIHRLETLIICPKNLVTMWSHYCDQYLKMVRVLSISQVEKELPELKRYHLVIIDESHHLRHQEGKRYKAIRSYLVKNESKVILLSATPYNKDYSDLVGQLGLFIDMEDHLEIKPRKLLANPTKEERDLLRHCSEYSLKAFAISQHPEDWRDLMRLYMVRRTRSFIQKNYSEFDVEKQRYYLLLEDNNKSFFPKRQPKTLRFPVIKNTVYARLINEDTIELLNNLHLPRYGLGSYVTPTVDLSKEEQQIISDLRRSGRRLMGFYRINLFKRLESSEKAFFYSLKRHLLRNLVMLYALENDLSVPLGTELIEINRVLSTLEQKDKDEFQSNLASDSELLDTSISLDHLRRHAKELYELARSGQGQFRWLSARQFSPLLITHLQDDVNVLFSLFKEFSQFTPAQDSKLQVLAHLIQQVHPTEKILIFTQFADTAIYLEQSLLAQGIVELAAVTGQSESPSEFAMRFSPKSYEKIPDAVAQLTPLRILITTDVLSEGQNLQDAAIVVNYDLPWAIIRLIQRVGRVDRIGQQADTILCYSFLPDDGVEKLIRLRQRLKQRLQQNAEVIGTDEAFFEDDMNKTVLLDLYHEKSNVLEHEKEQEIDLVSEAHNIWSKAIKENPSLEKRIMNLPNHIYANKAAEQTGTIVYFSMPNGSDMVALIDAQEQIITDSPEAILQAAFCTPDTPALPRDSDHFERIKVLAKLSLDDAQSFSGFHFKRSVKGQVYRRLSDFRGGLLLYPNMSQALELLLKYPLCIDALELLRVKLKQNCSDESLLESVMSLFQEKRLCVVHENAESNEFRVICSLGLRA</sequence>
<dbReference type="Gene3D" id="3.40.50.300">
    <property type="entry name" value="P-loop containing nucleotide triphosphate hydrolases"/>
    <property type="match status" value="1"/>
</dbReference>
<accession>A0A251X7C3</accession>
<dbReference type="GO" id="GO:0004519">
    <property type="term" value="F:endonuclease activity"/>
    <property type="evidence" value="ECO:0007669"/>
    <property type="project" value="UniProtKB-KW"/>
</dbReference>
<name>A0A251X7C3_9GAMM</name>
<dbReference type="PROSITE" id="PS51194">
    <property type="entry name" value="HELICASE_CTER"/>
    <property type="match status" value="1"/>
</dbReference>
<keyword evidence="2" id="KW-0547">Nucleotide-binding</keyword>
<dbReference type="InterPro" id="IPR049730">
    <property type="entry name" value="SNF2/RAD54-like_C"/>
</dbReference>
<evidence type="ECO:0000256" key="2">
    <source>
        <dbReference type="ARBA" id="ARBA00022806"/>
    </source>
</evidence>
<dbReference type="CDD" id="cd09178">
    <property type="entry name" value="PLDc_N_Snf2_like"/>
    <property type="match status" value="1"/>
</dbReference>
<evidence type="ECO:0000313" key="5">
    <source>
        <dbReference type="EMBL" id="OUD13881.1"/>
    </source>
</evidence>
<dbReference type="SMART" id="SM00487">
    <property type="entry name" value="DEXDc"/>
    <property type="match status" value="1"/>
</dbReference>
<dbReference type="GO" id="GO:0004386">
    <property type="term" value="F:helicase activity"/>
    <property type="evidence" value="ECO:0007669"/>
    <property type="project" value="UniProtKB-KW"/>
</dbReference>
<dbReference type="RefSeq" id="WP_086487662.1">
    <property type="nucleotide sequence ID" value="NZ_MSLT01000012.1"/>
</dbReference>